<organism evidence="2">
    <name type="scientific">uncultured Frankineae bacterium</name>
    <dbReference type="NCBI Taxonomy" id="437475"/>
    <lineage>
        <taxon>Bacteria</taxon>
        <taxon>Bacillati</taxon>
        <taxon>Actinomycetota</taxon>
        <taxon>Actinomycetes</taxon>
        <taxon>Frankiales</taxon>
        <taxon>environmental samples</taxon>
    </lineage>
</organism>
<name>A0A6J4M7G9_9ACTN</name>
<feature type="non-terminal residue" evidence="2">
    <location>
        <position position="1"/>
    </location>
</feature>
<evidence type="ECO:0000313" key="2">
    <source>
        <dbReference type="EMBL" id="CAA9352044.1"/>
    </source>
</evidence>
<feature type="compositionally biased region" description="Basic residues" evidence="1">
    <location>
        <begin position="130"/>
        <end position="145"/>
    </location>
</feature>
<feature type="compositionally biased region" description="Low complexity" evidence="1">
    <location>
        <begin position="55"/>
        <end position="81"/>
    </location>
</feature>
<accession>A0A6J4M7G9</accession>
<dbReference type="AlphaFoldDB" id="A0A6J4M7G9"/>
<proteinExistence type="predicted"/>
<dbReference type="EMBL" id="CADCUB010000145">
    <property type="protein sequence ID" value="CAA9352044.1"/>
    <property type="molecule type" value="Genomic_DNA"/>
</dbReference>
<gene>
    <name evidence="2" type="ORF">AVDCRST_MAG07-3086</name>
</gene>
<evidence type="ECO:0000256" key="1">
    <source>
        <dbReference type="SAM" id="MobiDB-lite"/>
    </source>
</evidence>
<protein>
    <submittedName>
        <fullName evidence="2">Uncharacterized protein</fullName>
    </submittedName>
</protein>
<sequence length="145" mass="14373">ARGAAADAATGPGRPRQHRRAPGRGVLATAAGPGVPPRERAAACGPGRPGRPRLAEPAAAGRDAAARVPAGRAPRTGDLAGPPRPPAAAPGPDGAGRAGAGRRALPGHGARRDAPPGPVGRPGGAAAGLRRPRRAPVLRLRRRRL</sequence>
<reference evidence="2" key="1">
    <citation type="submission" date="2020-02" db="EMBL/GenBank/DDBJ databases">
        <authorList>
            <person name="Meier V. D."/>
        </authorList>
    </citation>
    <scope>NUCLEOTIDE SEQUENCE</scope>
    <source>
        <strain evidence="2">AVDCRST_MAG07</strain>
    </source>
</reference>
<feature type="compositionally biased region" description="Low complexity" evidence="1">
    <location>
        <begin position="1"/>
        <end position="14"/>
    </location>
</feature>
<feature type="region of interest" description="Disordered" evidence="1">
    <location>
        <begin position="1"/>
        <end position="145"/>
    </location>
</feature>
<feature type="non-terminal residue" evidence="2">
    <location>
        <position position="145"/>
    </location>
</feature>